<accession>A0A941ALU5</accession>
<protein>
    <submittedName>
        <fullName evidence="4">Forespore capture DNA-binding protein RefZ</fullName>
    </submittedName>
</protein>
<feature type="domain" description="HTH tetR-type" evidence="3">
    <location>
        <begin position="4"/>
        <end position="64"/>
    </location>
</feature>
<sequence length="216" mass="25571">MKKETTKEKMLDAAIRLFHTQGYAGTSVRDIAQKANVNVALISYHFGGKKGLYEQLIIQFFEDYLHILESELQKESESLKDLLLQVIRALLEYQSKQYLVARMVHREMTLDSVLVRELMSTYLRKEKHEFEQLIKRGMTGGEFQRQPVDYVIIHLRTMITMPYLSPHYLRELYQLSSNEPYFIDRYMEHLTRWVHTWLCGEVKSQPYQSSLSAQLI</sequence>
<reference evidence="4" key="1">
    <citation type="submission" date="2021-03" db="EMBL/GenBank/DDBJ databases">
        <title>Bacillus suaedae sp. nov., isolated from Suaeda aralocaspica.</title>
        <authorList>
            <person name="Lei R.F.R."/>
        </authorList>
    </citation>
    <scope>NUCLEOTIDE SEQUENCE</scope>
    <source>
        <strain evidence="4">YZJH907-2</strain>
    </source>
</reference>
<dbReference type="PANTHER" id="PTHR30055:SF199">
    <property type="entry name" value="HTH-TYPE TRANSCRIPTIONAL REGULATOR YTTP-RELATED"/>
    <property type="match status" value="1"/>
</dbReference>
<dbReference type="PRINTS" id="PR00455">
    <property type="entry name" value="HTHTETR"/>
</dbReference>
<dbReference type="InterPro" id="IPR050109">
    <property type="entry name" value="HTH-type_TetR-like_transc_reg"/>
</dbReference>
<dbReference type="InterPro" id="IPR023772">
    <property type="entry name" value="DNA-bd_HTH_TetR-type_CS"/>
</dbReference>
<dbReference type="PANTHER" id="PTHR30055">
    <property type="entry name" value="HTH-TYPE TRANSCRIPTIONAL REGULATOR RUTR"/>
    <property type="match status" value="1"/>
</dbReference>
<dbReference type="Gene3D" id="1.10.357.10">
    <property type="entry name" value="Tetracycline Repressor, domain 2"/>
    <property type="match status" value="1"/>
</dbReference>
<dbReference type="EMBL" id="JAGKSQ010000001">
    <property type="protein sequence ID" value="MBP3949780.1"/>
    <property type="molecule type" value="Genomic_DNA"/>
</dbReference>
<name>A0A941ALU5_9BACI</name>
<dbReference type="PROSITE" id="PS01081">
    <property type="entry name" value="HTH_TETR_1"/>
    <property type="match status" value="1"/>
</dbReference>
<dbReference type="PROSITE" id="PS50977">
    <property type="entry name" value="HTH_TETR_2"/>
    <property type="match status" value="1"/>
</dbReference>
<dbReference type="AlphaFoldDB" id="A0A941ALU5"/>
<proteinExistence type="predicted"/>
<evidence type="ECO:0000313" key="5">
    <source>
        <dbReference type="Proteomes" id="UP000678228"/>
    </source>
</evidence>
<dbReference type="SUPFAM" id="SSF46689">
    <property type="entry name" value="Homeodomain-like"/>
    <property type="match status" value="1"/>
</dbReference>
<organism evidence="4 5">
    <name type="scientific">Halalkalibacter suaedae</name>
    <dbReference type="NCBI Taxonomy" id="2822140"/>
    <lineage>
        <taxon>Bacteria</taxon>
        <taxon>Bacillati</taxon>
        <taxon>Bacillota</taxon>
        <taxon>Bacilli</taxon>
        <taxon>Bacillales</taxon>
        <taxon>Bacillaceae</taxon>
        <taxon>Halalkalibacter</taxon>
    </lineage>
</organism>
<evidence type="ECO:0000259" key="3">
    <source>
        <dbReference type="PROSITE" id="PS50977"/>
    </source>
</evidence>
<evidence type="ECO:0000313" key="4">
    <source>
        <dbReference type="EMBL" id="MBP3949780.1"/>
    </source>
</evidence>
<dbReference type="InterPro" id="IPR036271">
    <property type="entry name" value="Tet_transcr_reg_TetR-rel_C_sf"/>
</dbReference>
<dbReference type="Pfam" id="PF00440">
    <property type="entry name" value="TetR_N"/>
    <property type="match status" value="1"/>
</dbReference>
<dbReference type="RefSeq" id="WP_210595154.1">
    <property type="nucleotide sequence ID" value="NZ_JAGKSQ010000001.1"/>
</dbReference>
<keyword evidence="1 2" id="KW-0238">DNA-binding</keyword>
<gene>
    <name evidence="4" type="primary">refZ</name>
    <name evidence="4" type="ORF">J7W16_01455</name>
</gene>
<dbReference type="NCBIfam" id="NF037937">
    <property type="entry name" value="septum_RefZ"/>
    <property type="match status" value="1"/>
</dbReference>
<dbReference type="SUPFAM" id="SSF48498">
    <property type="entry name" value="Tetracyclin repressor-like, C-terminal domain"/>
    <property type="match status" value="1"/>
</dbReference>
<dbReference type="GO" id="GO:0003700">
    <property type="term" value="F:DNA-binding transcription factor activity"/>
    <property type="evidence" value="ECO:0007669"/>
    <property type="project" value="TreeGrafter"/>
</dbReference>
<dbReference type="Proteomes" id="UP000678228">
    <property type="component" value="Unassembled WGS sequence"/>
</dbReference>
<evidence type="ECO:0000256" key="2">
    <source>
        <dbReference type="PROSITE-ProRule" id="PRU00335"/>
    </source>
</evidence>
<keyword evidence="5" id="KW-1185">Reference proteome</keyword>
<comment type="caution">
    <text evidence="4">The sequence shown here is derived from an EMBL/GenBank/DDBJ whole genome shotgun (WGS) entry which is preliminary data.</text>
</comment>
<dbReference type="InterPro" id="IPR009057">
    <property type="entry name" value="Homeodomain-like_sf"/>
</dbReference>
<dbReference type="GO" id="GO:0000976">
    <property type="term" value="F:transcription cis-regulatory region binding"/>
    <property type="evidence" value="ECO:0007669"/>
    <property type="project" value="TreeGrafter"/>
</dbReference>
<dbReference type="InterPro" id="IPR001647">
    <property type="entry name" value="HTH_TetR"/>
</dbReference>
<evidence type="ECO:0000256" key="1">
    <source>
        <dbReference type="ARBA" id="ARBA00023125"/>
    </source>
</evidence>
<feature type="DNA-binding region" description="H-T-H motif" evidence="2">
    <location>
        <begin position="27"/>
        <end position="46"/>
    </location>
</feature>